<feature type="chain" id="PRO_5038692130" evidence="11">
    <location>
        <begin position="18"/>
        <end position="569"/>
    </location>
</feature>
<dbReference type="InterPro" id="IPR032861">
    <property type="entry name" value="TAXi_N"/>
</dbReference>
<evidence type="ECO:0000313" key="13">
    <source>
        <dbReference type="EMBL" id="KAJ1610264.1"/>
    </source>
</evidence>
<evidence type="ECO:0000256" key="5">
    <source>
        <dbReference type="ARBA" id="ARBA00022750"/>
    </source>
</evidence>
<comment type="caution">
    <text evidence="13">The sequence shown here is derived from an EMBL/GenBank/DDBJ whole genome shotgun (WGS) entry which is preliminary data.</text>
</comment>
<dbReference type="InterPro" id="IPR033121">
    <property type="entry name" value="PEPTIDASE_A1"/>
</dbReference>
<dbReference type="Gene3D" id="2.40.70.10">
    <property type="entry name" value="Acid Proteases"/>
    <property type="match status" value="2"/>
</dbReference>
<dbReference type="PROSITE" id="PS51767">
    <property type="entry name" value="PEPTIDASE_A1"/>
    <property type="match status" value="1"/>
</dbReference>
<comment type="similarity">
    <text evidence="1">Belongs to the peptidase A1 family.</text>
</comment>
<evidence type="ECO:0000256" key="11">
    <source>
        <dbReference type="SAM" id="SignalP"/>
    </source>
</evidence>
<dbReference type="InterPro" id="IPR001461">
    <property type="entry name" value="Aspartic_peptidase_A1"/>
</dbReference>
<reference evidence="13" key="1">
    <citation type="submission" date="2022-10" db="EMBL/GenBank/DDBJ databases">
        <title>Adaptive evolution leads to modifications in subtelomeric GC content in a zoonotic Cryptosporidium species.</title>
        <authorList>
            <person name="Li J."/>
            <person name="Feng Y."/>
            <person name="Xiao L."/>
        </authorList>
    </citation>
    <scope>NUCLEOTIDE SEQUENCE</scope>
    <source>
        <strain evidence="13">33844</strain>
    </source>
</reference>
<dbReference type="GO" id="GO:0012505">
    <property type="term" value="C:endomembrane system"/>
    <property type="evidence" value="ECO:0007669"/>
    <property type="project" value="UniProtKB-SubCell"/>
</dbReference>
<keyword evidence="7 10" id="KW-1133">Transmembrane helix</keyword>
<dbReference type="SUPFAM" id="SSF50630">
    <property type="entry name" value="Acid proteases"/>
    <property type="match status" value="1"/>
</dbReference>
<accession>A0A9D5DJL3</accession>
<dbReference type="OrthoDB" id="2747330at2759"/>
<evidence type="ECO:0000256" key="7">
    <source>
        <dbReference type="ARBA" id="ARBA00022989"/>
    </source>
</evidence>
<evidence type="ECO:0000256" key="1">
    <source>
        <dbReference type="ARBA" id="ARBA00007447"/>
    </source>
</evidence>
<proteinExistence type="inferred from homology"/>
<gene>
    <name evidence="13" type="ORF">OJ253_1288</name>
</gene>
<feature type="signal peptide" evidence="11">
    <location>
        <begin position="1"/>
        <end position="17"/>
    </location>
</feature>
<dbReference type="PANTHER" id="PTHR13683">
    <property type="entry name" value="ASPARTYL PROTEASES"/>
    <property type="match status" value="1"/>
</dbReference>
<dbReference type="GO" id="GO:0006508">
    <property type="term" value="P:proteolysis"/>
    <property type="evidence" value="ECO:0007669"/>
    <property type="project" value="UniProtKB-KW"/>
</dbReference>
<evidence type="ECO:0000256" key="2">
    <source>
        <dbReference type="ARBA" id="ARBA00022670"/>
    </source>
</evidence>
<dbReference type="GO" id="GO:0004190">
    <property type="term" value="F:aspartic-type endopeptidase activity"/>
    <property type="evidence" value="ECO:0007669"/>
    <property type="project" value="UniProtKB-KW"/>
</dbReference>
<evidence type="ECO:0000256" key="4">
    <source>
        <dbReference type="ARBA" id="ARBA00022729"/>
    </source>
</evidence>
<name>A0A9D5DJL3_9CRYT</name>
<dbReference type="PANTHER" id="PTHR13683:SF375">
    <property type="entry name" value="PEPTIDASE A1 DOMAIN-CONTAINING PROTEIN"/>
    <property type="match status" value="1"/>
</dbReference>
<keyword evidence="5" id="KW-0064">Aspartyl protease</keyword>
<sequence>MCIHVLLIFACFVAIRGRVIEIPIYGDVFNHGYYYIKVSVGRPVKQLQTLIIDTGSSFTGFTCKECLDCGEHEFKPFDIDLSESSHVMKCKNSTYINNKNDKINNYNGVANIRDLKHHFSYIENKCVYDIMYSEGSHIFGYFFEDFVEFEIEQSYLESEPEMINRFVLGCNLIEDKLIKYQNASGILGLANFNKSGMNRIIDFLLQNNELKESYNEKFISIFFGKIGGKLTFSSTNLGQANIEDSYSDVYNITRCVNDERYCAYINKIEIDSDHINADIKLKESSFKAIFDTGTTISIFPTRLFYEITRKLFKVASRSYPAISGYDVKDGLTCWKFENGASIESFPNIKIIFVNHYDQFTESIKINWSPESYLYLHKTLGMDVRVYCLGITSNNFLRLDKADLSHVEQNFNMVDEIIFGSTFFIDKKITFFLNEHKIMIRDLHSYTRSIKYFVPGIIRPFDNTSNSVFIVKDREINEENAIKVRECKFKYALPGVVFMNDIYLRNKCFAVLIIFSPAILAIFYLIIQTCNILSKASKMNQGYKKIASNNESDANTLETQYNTLELFHIR</sequence>
<evidence type="ECO:0000256" key="3">
    <source>
        <dbReference type="ARBA" id="ARBA00022692"/>
    </source>
</evidence>
<dbReference type="Pfam" id="PF14543">
    <property type="entry name" value="TAXi_N"/>
    <property type="match status" value="1"/>
</dbReference>
<evidence type="ECO:0000256" key="9">
    <source>
        <dbReference type="ARBA" id="ARBA00046288"/>
    </source>
</evidence>
<keyword evidence="4 11" id="KW-0732">Signal</keyword>
<keyword evidence="8 10" id="KW-0472">Membrane</keyword>
<evidence type="ECO:0000256" key="10">
    <source>
        <dbReference type="SAM" id="Phobius"/>
    </source>
</evidence>
<evidence type="ECO:0000256" key="8">
    <source>
        <dbReference type="ARBA" id="ARBA00023136"/>
    </source>
</evidence>
<dbReference type="InterPro" id="IPR021109">
    <property type="entry name" value="Peptidase_aspartic_dom_sf"/>
</dbReference>
<comment type="subcellular location">
    <subcellularLocation>
        <location evidence="9">Endomembrane system</location>
        <topology evidence="9">Single-pass type I membrane protein</topology>
    </subcellularLocation>
</comment>
<feature type="domain" description="Peptidase A1" evidence="12">
    <location>
        <begin position="34"/>
        <end position="440"/>
    </location>
</feature>
<dbReference type="EMBL" id="JAPCXC010000026">
    <property type="protein sequence ID" value="KAJ1610264.1"/>
    <property type="molecule type" value="Genomic_DNA"/>
</dbReference>
<dbReference type="InterPro" id="IPR001969">
    <property type="entry name" value="Aspartic_peptidase_AS"/>
</dbReference>
<protein>
    <submittedName>
        <fullName evidence="13">Membrane associated aspartyl protease</fullName>
    </submittedName>
</protein>
<keyword evidence="2 13" id="KW-0645">Protease</keyword>
<dbReference type="Proteomes" id="UP001067231">
    <property type="component" value="Unassembled WGS sequence"/>
</dbReference>
<keyword evidence="6" id="KW-0378">Hydrolase</keyword>
<keyword evidence="3 10" id="KW-0812">Transmembrane</keyword>
<organism evidence="13">
    <name type="scientific">Cryptosporidium canis</name>
    <dbReference type="NCBI Taxonomy" id="195482"/>
    <lineage>
        <taxon>Eukaryota</taxon>
        <taxon>Sar</taxon>
        <taxon>Alveolata</taxon>
        <taxon>Apicomplexa</taxon>
        <taxon>Conoidasida</taxon>
        <taxon>Coccidia</taxon>
        <taxon>Eucoccidiorida</taxon>
        <taxon>Eimeriorina</taxon>
        <taxon>Cryptosporidiidae</taxon>
        <taxon>Cryptosporidium</taxon>
    </lineage>
</organism>
<feature type="transmembrane region" description="Helical" evidence="10">
    <location>
        <begin position="508"/>
        <end position="526"/>
    </location>
</feature>
<dbReference type="PROSITE" id="PS00141">
    <property type="entry name" value="ASP_PROTEASE"/>
    <property type="match status" value="1"/>
</dbReference>
<dbReference type="AlphaFoldDB" id="A0A9D5DJL3"/>
<evidence type="ECO:0000259" key="12">
    <source>
        <dbReference type="PROSITE" id="PS51767"/>
    </source>
</evidence>
<evidence type="ECO:0000256" key="6">
    <source>
        <dbReference type="ARBA" id="ARBA00022801"/>
    </source>
</evidence>